<proteinExistence type="predicted"/>
<name>A0A6N2LY11_SALVM</name>
<dbReference type="EMBL" id="CAADRP010001641">
    <property type="protein sequence ID" value="VFU46148.1"/>
    <property type="molecule type" value="Genomic_DNA"/>
</dbReference>
<feature type="domain" description="AB hydrolase-1" evidence="1">
    <location>
        <begin position="50"/>
        <end position="149"/>
    </location>
</feature>
<dbReference type="Pfam" id="PF00561">
    <property type="entry name" value="Abhydrolase_1"/>
    <property type="match status" value="3"/>
</dbReference>
<reference evidence="2" key="1">
    <citation type="submission" date="2019-03" db="EMBL/GenBank/DDBJ databases">
        <authorList>
            <person name="Mank J."/>
            <person name="Almeida P."/>
        </authorList>
    </citation>
    <scope>NUCLEOTIDE SEQUENCE</scope>
    <source>
        <strain evidence="2">78183</strain>
    </source>
</reference>
<dbReference type="Gene3D" id="3.40.50.1820">
    <property type="entry name" value="alpha/beta hydrolase"/>
    <property type="match status" value="2"/>
</dbReference>
<protein>
    <recommendedName>
        <fullName evidence="1">AB hydrolase-1 domain-containing protein</fullName>
    </recommendedName>
</protein>
<gene>
    <name evidence="2" type="ORF">SVIM_LOCUS292031</name>
</gene>
<dbReference type="InterPro" id="IPR052370">
    <property type="entry name" value="Meta-cleavage_hydrolase"/>
</dbReference>
<feature type="domain" description="AB hydrolase-1" evidence="1">
    <location>
        <begin position="274"/>
        <end position="397"/>
    </location>
</feature>
<accession>A0A6N2LY11</accession>
<sequence>MTRCFSFIAAQNSCYRWSFKRAGLKSSTTDLGDGTIMHCWIPKKHNPSKPTLLLIHGFGANAMWQFNGVIPHFTPKFNVYVPDLLFFGESYTTRAERSESFQAQCVMSLMEAQNVTRMDVFGLSYGGFVAYSMAAQFRERVGRVGLGCAGVCLEEKDAESMEVLKVTTVEEVVSVLLPQTPEKARELVRWSFYKRPPSMPSWFLWDFIENPLSLANRLKKRTPMAKCFSFTATQDSCYRYSFTRAGLKSSTTDLGDGTIMHCWIPKKHNPSKRTLLLIHGFGANAMWQFNGIIPQFMPKFNVYVPDLLFFGESYTTRAERSSRSKAQCVMSLMEAQNVTKMDVFGLSYGGFVAYSMAAQFRERVGRVVLGCAGVCFEEKDIDEGGVFKVVTSIEEAAEVLIPQTPEKVRKLVKLSFHKPPPSMPSCFLQDFIELVFSRGCYILFFDFSLGLAILNFGIMSKVMCTEFRQEKEELIQTLHKNRKMSDLPKITQPTLIIWGEHDQVFPLELAHRLKRHVGDNAELVVIKNVGHALNVEKPKELYKHLKSFFIDNHPSSKQASHGNGPKAD</sequence>
<feature type="domain" description="AB hydrolase-1" evidence="1">
    <location>
        <begin position="476"/>
        <end position="538"/>
    </location>
</feature>
<dbReference type="InterPro" id="IPR029058">
    <property type="entry name" value="AB_hydrolase_fold"/>
</dbReference>
<dbReference type="PANTHER" id="PTHR43139">
    <property type="entry name" value="SI:DKEY-122A22.2"/>
    <property type="match status" value="1"/>
</dbReference>
<dbReference type="AlphaFoldDB" id="A0A6N2LY11"/>
<evidence type="ECO:0000313" key="2">
    <source>
        <dbReference type="EMBL" id="VFU46148.1"/>
    </source>
</evidence>
<organism evidence="2">
    <name type="scientific">Salix viminalis</name>
    <name type="common">Common osier</name>
    <name type="synonym">Basket willow</name>
    <dbReference type="NCBI Taxonomy" id="40686"/>
    <lineage>
        <taxon>Eukaryota</taxon>
        <taxon>Viridiplantae</taxon>
        <taxon>Streptophyta</taxon>
        <taxon>Embryophyta</taxon>
        <taxon>Tracheophyta</taxon>
        <taxon>Spermatophyta</taxon>
        <taxon>Magnoliopsida</taxon>
        <taxon>eudicotyledons</taxon>
        <taxon>Gunneridae</taxon>
        <taxon>Pentapetalae</taxon>
        <taxon>rosids</taxon>
        <taxon>fabids</taxon>
        <taxon>Malpighiales</taxon>
        <taxon>Salicaceae</taxon>
        <taxon>Saliceae</taxon>
        <taxon>Salix</taxon>
    </lineage>
</organism>
<dbReference type="InterPro" id="IPR000073">
    <property type="entry name" value="AB_hydrolase_1"/>
</dbReference>
<dbReference type="PANTHER" id="PTHR43139:SF25">
    <property type="entry name" value="ALPHA_BETA-HYDROLASES SUPERFAMILY PROTEIN"/>
    <property type="match status" value="1"/>
</dbReference>
<evidence type="ECO:0000259" key="1">
    <source>
        <dbReference type="Pfam" id="PF00561"/>
    </source>
</evidence>
<dbReference type="SUPFAM" id="SSF53474">
    <property type="entry name" value="alpha/beta-Hydrolases"/>
    <property type="match status" value="2"/>
</dbReference>